<feature type="domain" description="PAS" evidence="4">
    <location>
        <begin position="217"/>
        <end position="253"/>
    </location>
</feature>
<reference evidence="5" key="1">
    <citation type="submission" date="2018-06" db="EMBL/GenBank/DDBJ databases">
        <authorList>
            <person name="Zhirakovskaya E."/>
        </authorList>
    </citation>
    <scope>NUCLEOTIDE SEQUENCE</scope>
</reference>
<feature type="transmembrane region" description="Helical" evidence="2">
    <location>
        <begin position="176"/>
        <end position="197"/>
    </location>
</feature>
<dbReference type="SUPFAM" id="SSF47384">
    <property type="entry name" value="Homodimeric domain of signal transducing histidine kinase"/>
    <property type="match status" value="1"/>
</dbReference>
<dbReference type="InterPro" id="IPR005467">
    <property type="entry name" value="His_kinase_dom"/>
</dbReference>
<dbReference type="SMART" id="SM00091">
    <property type="entry name" value="PAS"/>
    <property type="match status" value="1"/>
</dbReference>
<dbReference type="Pfam" id="PF13188">
    <property type="entry name" value="PAS_8"/>
    <property type="match status" value="1"/>
</dbReference>
<feature type="transmembrane region" description="Helical" evidence="2">
    <location>
        <begin position="149"/>
        <end position="170"/>
    </location>
</feature>
<dbReference type="GO" id="GO:0000155">
    <property type="term" value="F:phosphorelay sensor kinase activity"/>
    <property type="evidence" value="ECO:0007669"/>
    <property type="project" value="InterPro"/>
</dbReference>
<keyword evidence="1" id="KW-0597">Phosphoprotein</keyword>
<evidence type="ECO:0000259" key="3">
    <source>
        <dbReference type="PROSITE" id="PS50109"/>
    </source>
</evidence>
<keyword evidence="2" id="KW-0812">Transmembrane</keyword>
<dbReference type="CDD" id="cd00082">
    <property type="entry name" value="HisKA"/>
    <property type="match status" value="1"/>
</dbReference>
<proteinExistence type="predicted"/>
<dbReference type="PRINTS" id="PR00344">
    <property type="entry name" value="BCTRLSENSOR"/>
</dbReference>
<name>A0A3B0XFR2_9ZZZZ</name>
<gene>
    <name evidence="5" type="ORF">MNBD_GAMMA09-3021</name>
</gene>
<dbReference type="InterPro" id="IPR000014">
    <property type="entry name" value="PAS"/>
</dbReference>
<evidence type="ECO:0000259" key="4">
    <source>
        <dbReference type="PROSITE" id="PS50112"/>
    </source>
</evidence>
<dbReference type="SMART" id="SM00387">
    <property type="entry name" value="HATPase_c"/>
    <property type="match status" value="1"/>
</dbReference>
<dbReference type="EMBL" id="UOFI01000093">
    <property type="protein sequence ID" value="VAW67155.1"/>
    <property type="molecule type" value="Genomic_DNA"/>
</dbReference>
<dbReference type="InterPro" id="IPR035965">
    <property type="entry name" value="PAS-like_dom_sf"/>
</dbReference>
<evidence type="ECO:0000256" key="2">
    <source>
        <dbReference type="SAM" id="Phobius"/>
    </source>
</evidence>
<dbReference type="InterPro" id="IPR003661">
    <property type="entry name" value="HisK_dim/P_dom"/>
</dbReference>
<keyword evidence="2" id="KW-0472">Membrane</keyword>
<dbReference type="Gene3D" id="3.30.565.10">
    <property type="entry name" value="Histidine kinase-like ATPase, C-terminal domain"/>
    <property type="match status" value="1"/>
</dbReference>
<dbReference type="InterPro" id="IPR004358">
    <property type="entry name" value="Sig_transdc_His_kin-like_C"/>
</dbReference>
<dbReference type="InterPro" id="IPR036097">
    <property type="entry name" value="HisK_dim/P_sf"/>
</dbReference>
<dbReference type="Pfam" id="PF00512">
    <property type="entry name" value="HisKA"/>
    <property type="match status" value="1"/>
</dbReference>
<evidence type="ECO:0000256" key="1">
    <source>
        <dbReference type="ARBA" id="ARBA00022553"/>
    </source>
</evidence>
<dbReference type="Gene3D" id="3.30.450.20">
    <property type="entry name" value="PAS domain"/>
    <property type="match status" value="1"/>
</dbReference>
<dbReference type="InterPro" id="IPR036890">
    <property type="entry name" value="HATPase_C_sf"/>
</dbReference>
<sequence length="555" mass="62219">MQSAAPERLGPVDLDSIAEKTQGLSRIKDKEMHTWKPLHQLNLYRVILSAGFILAFFDDKWTRFPGDQNPQAYLATAFILLFSSLIFIYMKARRKPSFEIQVILSNASDILLITLLSHYSGGLSSSLSILLIINITATGTFLRDRDSFLFAAMASLAVLSEQTYSMVQGLSTASEYSLAGLLGLMFFGITYLASVLAKRMRVSEKRVTEQEADIVNLQKLNDDIIQSMRTGIIVIDNNGQIRMANSSAETLLGHISLQNRPLLKNILPTLDSRLIEWQEQPNMHHKAIPQEHGLPDIQPGFRKLKHTEHSTDDTLIFLEDATQLNQRFQQIKLASLGRLTASIAHEIRNPLSAINHAAQLLQESELDKADKKLTGIITSQVKRLDKVVENVLQLSRQQKGDTDTIELNLWLDNFKQTFLQTSTLLEDQLNIKLTGNDIIVLFDASHLEQVMCNLCTNAIAHHHLSPEHIEITIQCGHDTQSDQPYIEITDNGPGIEKKIAEQIFDPFFTTNTTGTGLGLYISKEIIESNRGKISYTELKDGSCFKILFLAKKPPG</sequence>
<evidence type="ECO:0000313" key="5">
    <source>
        <dbReference type="EMBL" id="VAW67155.1"/>
    </source>
</evidence>
<feature type="transmembrane region" description="Helical" evidence="2">
    <location>
        <begin position="41"/>
        <end position="57"/>
    </location>
</feature>
<dbReference type="PROSITE" id="PS50109">
    <property type="entry name" value="HIS_KIN"/>
    <property type="match status" value="1"/>
</dbReference>
<dbReference type="InterPro" id="IPR003594">
    <property type="entry name" value="HATPase_dom"/>
</dbReference>
<dbReference type="PANTHER" id="PTHR43065">
    <property type="entry name" value="SENSOR HISTIDINE KINASE"/>
    <property type="match status" value="1"/>
</dbReference>
<dbReference type="SUPFAM" id="SSF55785">
    <property type="entry name" value="PYP-like sensor domain (PAS domain)"/>
    <property type="match status" value="1"/>
</dbReference>
<feature type="transmembrane region" description="Helical" evidence="2">
    <location>
        <begin position="72"/>
        <end position="90"/>
    </location>
</feature>
<dbReference type="PANTHER" id="PTHR43065:SF52">
    <property type="entry name" value="SENSOR PROTEIN KINASE PILS"/>
    <property type="match status" value="1"/>
</dbReference>
<organism evidence="5">
    <name type="scientific">hydrothermal vent metagenome</name>
    <dbReference type="NCBI Taxonomy" id="652676"/>
    <lineage>
        <taxon>unclassified sequences</taxon>
        <taxon>metagenomes</taxon>
        <taxon>ecological metagenomes</taxon>
    </lineage>
</organism>
<feature type="domain" description="Histidine kinase" evidence="3">
    <location>
        <begin position="342"/>
        <end position="552"/>
    </location>
</feature>
<dbReference type="Gene3D" id="1.10.287.130">
    <property type="match status" value="1"/>
</dbReference>
<keyword evidence="2" id="KW-1133">Transmembrane helix</keyword>
<dbReference type="SUPFAM" id="SSF55874">
    <property type="entry name" value="ATPase domain of HSP90 chaperone/DNA topoisomerase II/histidine kinase"/>
    <property type="match status" value="1"/>
</dbReference>
<dbReference type="PROSITE" id="PS50112">
    <property type="entry name" value="PAS"/>
    <property type="match status" value="1"/>
</dbReference>
<dbReference type="AlphaFoldDB" id="A0A3B0XFR2"/>
<dbReference type="SMART" id="SM00388">
    <property type="entry name" value="HisKA"/>
    <property type="match status" value="1"/>
</dbReference>
<protein>
    <submittedName>
        <fullName evidence="5">Two-component sensor PilS</fullName>
    </submittedName>
</protein>
<dbReference type="Pfam" id="PF02518">
    <property type="entry name" value="HATPase_c"/>
    <property type="match status" value="1"/>
</dbReference>
<dbReference type="Pfam" id="PF25323">
    <property type="entry name" value="6TM_PilS"/>
    <property type="match status" value="1"/>
</dbReference>
<accession>A0A3B0XFR2</accession>